<organism evidence="2 3">
    <name type="scientific">Ktedonosporobacter rubrisoli</name>
    <dbReference type="NCBI Taxonomy" id="2509675"/>
    <lineage>
        <taxon>Bacteria</taxon>
        <taxon>Bacillati</taxon>
        <taxon>Chloroflexota</taxon>
        <taxon>Ktedonobacteria</taxon>
        <taxon>Ktedonobacterales</taxon>
        <taxon>Ktedonosporobacteraceae</taxon>
        <taxon>Ktedonosporobacter</taxon>
    </lineage>
</organism>
<name>A0A4P6JPJ1_KTERU</name>
<evidence type="ECO:0000256" key="1">
    <source>
        <dbReference type="SAM" id="MobiDB-lite"/>
    </source>
</evidence>
<dbReference type="EMBL" id="CP035758">
    <property type="protein sequence ID" value="QBD76686.1"/>
    <property type="molecule type" value="Genomic_DNA"/>
</dbReference>
<dbReference type="AlphaFoldDB" id="A0A4P6JPJ1"/>
<accession>A0A4P6JPJ1</accession>
<dbReference type="Proteomes" id="UP000290365">
    <property type="component" value="Chromosome"/>
</dbReference>
<evidence type="ECO:0000313" key="3">
    <source>
        <dbReference type="Proteomes" id="UP000290365"/>
    </source>
</evidence>
<feature type="region of interest" description="Disordered" evidence="1">
    <location>
        <begin position="54"/>
        <end position="75"/>
    </location>
</feature>
<dbReference type="RefSeq" id="WP_129887703.1">
    <property type="nucleotide sequence ID" value="NZ_CP035758.1"/>
</dbReference>
<reference evidence="2 3" key="1">
    <citation type="submission" date="2019-01" db="EMBL/GenBank/DDBJ databases">
        <title>Ktedonosporobacter rubrisoli SCAWS-G2.</title>
        <authorList>
            <person name="Huang Y."/>
            <person name="Yan B."/>
        </authorList>
    </citation>
    <scope>NUCLEOTIDE SEQUENCE [LARGE SCALE GENOMIC DNA]</scope>
    <source>
        <strain evidence="2 3">SCAWS-G2</strain>
    </source>
</reference>
<gene>
    <name evidence="2" type="ORF">EPA93_12005</name>
</gene>
<protein>
    <submittedName>
        <fullName evidence="2">Uncharacterized protein</fullName>
    </submittedName>
</protein>
<proteinExistence type="predicted"/>
<keyword evidence="3" id="KW-1185">Reference proteome</keyword>
<dbReference type="KEGG" id="kbs:EPA93_12005"/>
<evidence type="ECO:0000313" key="2">
    <source>
        <dbReference type="EMBL" id="QBD76686.1"/>
    </source>
</evidence>
<sequence length="75" mass="8120">MAANLLQITQQHGQHSTLFKRSGFDSASRLTLHVPGVVAWRENSLVRGDGAARLLPQPTAVPPARKPQGYAGYRA</sequence>